<feature type="region of interest" description="Disordered" evidence="1">
    <location>
        <begin position="1"/>
        <end position="22"/>
    </location>
</feature>
<keyword evidence="5" id="KW-1185">Reference proteome</keyword>
<dbReference type="SUPFAM" id="SSF50998">
    <property type="entry name" value="Quinoprotein alcohol dehydrogenase-like"/>
    <property type="match status" value="1"/>
</dbReference>
<evidence type="ECO:0000313" key="5">
    <source>
        <dbReference type="Proteomes" id="UP000604241"/>
    </source>
</evidence>
<accession>A0ABR8QE35</accession>
<dbReference type="PANTHER" id="PTHR34512:SF30">
    <property type="entry name" value="OUTER MEMBRANE PROTEIN ASSEMBLY FACTOR BAMB"/>
    <property type="match status" value="1"/>
</dbReference>
<dbReference type="InterPro" id="IPR002372">
    <property type="entry name" value="PQQ_rpt_dom"/>
</dbReference>
<dbReference type="EMBL" id="JACSQV010000008">
    <property type="protein sequence ID" value="MBD7918695.1"/>
    <property type="molecule type" value="Genomic_DNA"/>
</dbReference>
<evidence type="ECO:0000259" key="3">
    <source>
        <dbReference type="Pfam" id="PF13360"/>
    </source>
</evidence>
<dbReference type="PANTHER" id="PTHR34512">
    <property type="entry name" value="CELL SURFACE PROTEIN"/>
    <property type="match status" value="1"/>
</dbReference>
<evidence type="ECO:0000313" key="4">
    <source>
        <dbReference type="EMBL" id="MBD7918695.1"/>
    </source>
</evidence>
<dbReference type="Gene3D" id="2.130.10.10">
    <property type="entry name" value="YVTN repeat-like/Quinoprotein amine dehydrogenase"/>
    <property type="match status" value="1"/>
</dbReference>
<reference evidence="4 5" key="1">
    <citation type="submission" date="2020-08" db="EMBL/GenBank/DDBJ databases">
        <title>A Genomic Blueprint of the Chicken Gut Microbiome.</title>
        <authorList>
            <person name="Gilroy R."/>
            <person name="Ravi A."/>
            <person name="Getino M."/>
            <person name="Pursley I."/>
            <person name="Horton D.L."/>
            <person name="Alikhan N.-F."/>
            <person name="Baker D."/>
            <person name="Gharbi K."/>
            <person name="Hall N."/>
            <person name="Watson M."/>
            <person name="Adriaenssens E.M."/>
            <person name="Foster-Nyarko E."/>
            <person name="Jarju S."/>
            <person name="Secka A."/>
            <person name="Antonio M."/>
            <person name="Oren A."/>
            <person name="Chaudhuri R."/>
            <person name="La Ragione R.M."/>
            <person name="Hildebrand F."/>
            <person name="Pallen M.J."/>
        </authorList>
    </citation>
    <scope>NUCLEOTIDE SEQUENCE [LARGE SCALE GENOMIC DNA]</scope>
    <source>
        <strain evidence="4 5">Sa3CUA2</strain>
    </source>
</reference>
<gene>
    <name evidence="4" type="ORF">H9657_10460</name>
</gene>
<proteinExistence type="predicted"/>
<organism evidence="4 5">
    <name type="scientific">Cellulomonas avistercoris</name>
    <dbReference type="NCBI Taxonomy" id="2762242"/>
    <lineage>
        <taxon>Bacteria</taxon>
        <taxon>Bacillati</taxon>
        <taxon>Actinomycetota</taxon>
        <taxon>Actinomycetes</taxon>
        <taxon>Micrococcales</taxon>
        <taxon>Cellulomonadaceae</taxon>
        <taxon>Cellulomonas</taxon>
    </lineage>
</organism>
<dbReference type="RefSeq" id="WP_191783116.1">
    <property type="nucleotide sequence ID" value="NZ_JACSQV010000008.1"/>
</dbReference>
<protein>
    <submittedName>
        <fullName evidence="4">PQQ-binding-like beta-propeller repeat protein</fullName>
    </submittedName>
</protein>
<dbReference type="InterPro" id="IPR015943">
    <property type="entry name" value="WD40/YVTN_repeat-like_dom_sf"/>
</dbReference>
<dbReference type="Proteomes" id="UP000604241">
    <property type="component" value="Unassembled WGS sequence"/>
</dbReference>
<feature type="domain" description="Pyrrolo-quinoline quinone repeat" evidence="3">
    <location>
        <begin position="341"/>
        <end position="448"/>
    </location>
</feature>
<evidence type="ECO:0000256" key="2">
    <source>
        <dbReference type="SAM" id="Phobius"/>
    </source>
</evidence>
<dbReference type="InterPro" id="IPR011047">
    <property type="entry name" value="Quinoprotein_ADH-like_sf"/>
</dbReference>
<feature type="transmembrane region" description="Helical" evidence="2">
    <location>
        <begin position="29"/>
        <end position="48"/>
    </location>
</feature>
<dbReference type="SMART" id="SM00564">
    <property type="entry name" value="PQQ"/>
    <property type="match status" value="4"/>
</dbReference>
<comment type="caution">
    <text evidence="4">The sequence shown here is derived from an EMBL/GenBank/DDBJ whole genome shotgun (WGS) entry which is preliminary data.</text>
</comment>
<dbReference type="Gene3D" id="2.40.10.480">
    <property type="match status" value="1"/>
</dbReference>
<sequence>MGDPVLVELDDDPGAPAPDVPAGPARRRWGALVLLAVVAALVLAQLVADAREGARLAALTEVTGVLDPVPDPPHVAWRLDDDATRDVQVVGSRLLEGRIAPDGAMSVAARDLATGAVQWTAPLLAAPDAPLPDGTVRYGLQCTAGPALPGRVVCLVHDATVAGTPEGPSMTSTGAAAVAARVEVVDIASGEVVGDYPAADGGTVAAAVGVTDGALVLAAPLDDGTSVWALDPATGAPRWRVHAETGFGGGWLRWGAEVRVVPVGDTAVGVLGAGVVLLDGTDGSTLATAGTLATVTGARQDGTALVVGSEGYTRLVGPAGEVRLEGAPVPVDVDDGSVPGLALTMSGGLRAWDARTGEPRWQAEVAGQTALVVGGCLHVYDALHVTTLDARTGEVLWTTTAPELLGGDAAVTGLATDGSHLLVAGTTPTTGARLVAVDPADASVQWRTDRTGLGDVMRVDAADGVLLGTDPQDTVVLR</sequence>
<keyword evidence="2" id="KW-0472">Membrane</keyword>
<evidence type="ECO:0000256" key="1">
    <source>
        <dbReference type="SAM" id="MobiDB-lite"/>
    </source>
</evidence>
<dbReference type="Pfam" id="PF13360">
    <property type="entry name" value="PQQ_2"/>
    <property type="match status" value="1"/>
</dbReference>
<name>A0ABR8QE35_9CELL</name>
<keyword evidence="2" id="KW-1133">Transmembrane helix</keyword>
<dbReference type="InterPro" id="IPR018391">
    <property type="entry name" value="PQQ_b-propeller_rpt"/>
</dbReference>
<keyword evidence="2" id="KW-0812">Transmembrane</keyword>